<keyword evidence="2" id="KW-1133">Transmembrane helix</keyword>
<feature type="transmembrane region" description="Helical" evidence="2">
    <location>
        <begin position="41"/>
        <end position="63"/>
    </location>
</feature>
<feature type="compositionally biased region" description="Polar residues" evidence="1">
    <location>
        <begin position="81"/>
        <end position="92"/>
    </location>
</feature>
<dbReference type="EMBL" id="LWQU01000193">
    <property type="protein sequence ID" value="OAN44663.1"/>
    <property type="molecule type" value="Genomic_DNA"/>
</dbReference>
<dbReference type="Proteomes" id="UP000078543">
    <property type="component" value="Unassembled WGS sequence"/>
</dbReference>
<proteinExistence type="predicted"/>
<evidence type="ECO:0000256" key="1">
    <source>
        <dbReference type="SAM" id="MobiDB-lite"/>
    </source>
</evidence>
<dbReference type="STRING" id="1437059.A6A05_17370"/>
<evidence type="ECO:0000313" key="4">
    <source>
        <dbReference type="Proteomes" id="UP000078543"/>
    </source>
</evidence>
<feature type="region of interest" description="Disordered" evidence="1">
    <location>
        <begin position="69"/>
        <end position="92"/>
    </location>
</feature>
<sequence>MLLAVTAAALLAAVLAMRELPLILAVVGYAGMIVWQVGHDMSLLLPSIGLGIGIGILALVLVVRREVRGGGSDEGGDRYIPSQQITNKSVHI</sequence>
<protein>
    <submittedName>
        <fullName evidence="3">Uncharacterized protein</fullName>
    </submittedName>
</protein>
<dbReference type="AlphaFoldDB" id="A0A178M802"/>
<organism evidence="3 4">
    <name type="scientific">Magnetospirillum moscoviense</name>
    <dbReference type="NCBI Taxonomy" id="1437059"/>
    <lineage>
        <taxon>Bacteria</taxon>
        <taxon>Pseudomonadati</taxon>
        <taxon>Pseudomonadota</taxon>
        <taxon>Alphaproteobacteria</taxon>
        <taxon>Rhodospirillales</taxon>
        <taxon>Rhodospirillaceae</taxon>
        <taxon>Magnetospirillum</taxon>
    </lineage>
</organism>
<evidence type="ECO:0000313" key="3">
    <source>
        <dbReference type="EMBL" id="OAN44663.1"/>
    </source>
</evidence>
<comment type="caution">
    <text evidence="3">The sequence shown here is derived from an EMBL/GenBank/DDBJ whole genome shotgun (WGS) entry which is preliminary data.</text>
</comment>
<keyword evidence="2" id="KW-0812">Transmembrane</keyword>
<keyword evidence="2" id="KW-0472">Membrane</keyword>
<name>A0A178M802_9PROT</name>
<reference evidence="3 4" key="1">
    <citation type="submission" date="2016-04" db="EMBL/GenBank/DDBJ databases">
        <title>Draft genome sequence of freshwater magnetotactic bacteria Magnetospirillum marisnigri SP-1 and Magnetospirillum moscoviense BB-1.</title>
        <authorList>
            <person name="Koziaeva V."/>
            <person name="Dziuba M.V."/>
            <person name="Ivanov T.M."/>
            <person name="Kuznetsov B."/>
            <person name="Grouzdev D.S."/>
        </authorList>
    </citation>
    <scope>NUCLEOTIDE SEQUENCE [LARGE SCALE GENOMIC DNA]</scope>
    <source>
        <strain evidence="3 4">BB-1</strain>
    </source>
</reference>
<accession>A0A178M802</accession>
<keyword evidence="4" id="KW-1185">Reference proteome</keyword>
<gene>
    <name evidence="3" type="ORF">A6A05_17370</name>
</gene>
<evidence type="ECO:0000256" key="2">
    <source>
        <dbReference type="SAM" id="Phobius"/>
    </source>
</evidence>